<evidence type="ECO:0000313" key="8">
    <source>
        <dbReference type="Proteomes" id="UP000077469"/>
    </source>
</evidence>
<evidence type="ECO:0000256" key="3">
    <source>
        <dbReference type="ARBA" id="ARBA00023016"/>
    </source>
</evidence>
<dbReference type="NCBIfam" id="TIGR00331">
    <property type="entry name" value="hrcA"/>
    <property type="match status" value="1"/>
</dbReference>
<accession>A0A0X1KPW6</accession>
<dbReference type="Proteomes" id="UP000077469">
    <property type="component" value="Chromosome"/>
</dbReference>
<keyword evidence="2 5" id="KW-0805">Transcription regulation</keyword>
<keyword evidence="1 5" id="KW-0678">Repressor</keyword>
<dbReference type="Pfam" id="PF01628">
    <property type="entry name" value="HrcA"/>
    <property type="match status" value="1"/>
</dbReference>
<dbReference type="Gene3D" id="1.10.10.10">
    <property type="entry name" value="Winged helix-like DNA-binding domain superfamily/Winged helix DNA-binding domain"/>
    <property type="match status" value="1"/>
</dbReference>
<dbReference type="PANTHER" id="PTHR34824">
    <property type="entry name" value="HEAT-INDUCIBLE TRANSCRIPTION REPRESSOR HRCA"/>
    <property type="match status" value="1"/>
</dbReference>
<name>A0A0X1KPW6_9THEM</name>
<evidence type="ECO:0000313" key="7">
    <source>
        <dbReference type="EMBL" id="AJC73358.1"/>
    </source>
</evidence>
<dbReference type="KEGG" id="phy:AJ81_03055"/>
<evidence type="ECO:0000256" key="5">
    <source>
        <dbReference type="HAMAP-Rule" id="MF_00081"/>
    </source>
</evidence>
<dbReference type="InterPro" id="IPR036388">
    <property type="entry name" value="WH-like_DNA-bd_sf"/>
</dbReference>
<evidence type="ECO:0000259" key="6">
    <source>
        <dbReference type="Pfam" id="PF01628"/>
    </source>
</evidence>
<dbReference type="SUPFAM" id="SSF55781">
    <property type="entry name" value="GAF domain-like"/>
    <property type="match status" value="1"/>
</dbReference>
<dbReference type="InterPro" id="IPR002571">
    <property type="entry name" value="HrcA"/>
</dbReference>
<dbReference type="InterPro" id="IPR029016">
    <property type="entry name" value="GAF-like_dom_sf"/>
</dbReference>
<dbReference type="STRING" id="1123384.AJ81_03055"/>
<dbReference type="GO" id="GO:0003677">
    <property type="term" value="F:DNA binding"/>
    <property type="evidence" value="ECO:0007669"/>
    <property type="project" value="InterPro"/>
</dbReference>
<dbReference type="PANTHER" id="PTHR34824:SF1">
    <property type="entry name" value="HEAT-INDUCIBLE TRANSCRIPTION REPRESSOR HRCA"/>
    <property type="match status" value="1"/>
</dbReference>
<dbReference type="SUPFAM" id="SSF46785">
    <property type="entry name" value="Winged helix' DNA-binding domain"/>
    <property type="match status" value="1"/>
</dbReference>
<dbReference type="Gene3D" id="3.30.390.60">
    <property type="entry name" value="Heat-inducible transcription repressor hrca homolog, domain 3"/>
    <property type="match status" value="1"/>
</dbReference>
<dbReference type="InterPro" id="IPR023120">
    <property type="entry name" value="WHTH_transcript_rep_HrcA_IDD"/>
</dbReference>
<reference evidence="7 8" key="1">
    <citation type="submission" date="2014-01" db="EMBL/GenBank/DDBJ databases">
        <title>Genome sequencing of Thermotog hypogea.</title>
        <authorList>
            <person name="Zhang X."/>
            <person name="Alvare G."/>
            <person name="Fristensky B."/>
            <person name="Chen L."/>
            <person name="Suen T."/>
            <person name="Chen Q."/>
            <person name="Ma K."/>
        </authorList>
    </citation>
    <scope>NUCLEOTIDE SEQUENCE [LARGE SCALE GENOMIC DNA]</scope>
    <source>
        <strain evidence="7 8">DSM 11164</strain>
    </source>
</reference>
<keyword evidence="8" id="KW-1185">Reference proteome</keyword>
<comment type="function">
    <text evidence="5">Negative regulator of class I heat shock genes (grpE-dnaK-dnaJ and groELS operons). Prevents heat-shock induction of these operons.</text>
</comment>
<evidence type="ECO:0000256" key="2">
    <source>
        <dbReference type="ARBA" id="ARBA00023015"/>
    </source>
</evidence>
<dbReference type="RefSeq" id="WP_031503961.1">
    <property type="nucleotide sequence ID" value="NC_022795.1"/>
</dbReference>
<protein>
    <recommendedName>
        <fullName evidence="5">Heat-inducible transcription repressor HrcA</fullName>
    </recommendedName>
</protein>
<gene>
    <name evidence="5" type="primary">hrcA</name>
    <name evidence="7" type="ORF">AJ81_03055</name>
</gene>
<keyword evidence="4 5" id="KW-0804">Transcription</keyword>
<sequence>MRRDARVNERQKKILYCVVREYIITKKPVSSEHVLNVSNLSCSAATVRNDLRKLEYLGYLYQPHTSAGRIPTDKGFRFYVDETLKLAKDYAQRSHQINVRYPLTYGDMERILEGAAIALARMTKGAVVLEKPDTGRLKILRAIVTPITKNHYLISVVTELGLMKFIPFRSFTDVDHSMLENLLNRLLKGRSIDSLTGEVFESDWDESLIDLSEQLISSLKDDLRNSMIKFGLDVLISGETFNIDEIRNLSRFLSDDGLLKAFMDRVQEVPAVFIGSEHGLQGLERFSIFVDSYRKENEPMGKIVVVTSKIIKYEEIMNVLTYVTSRLTEYFTVVTREVER</sequence>
<organism evidence="7 8">
    <name type="scientific">Pseudothermotoga hypogea DSM 11164 = NBRC 106472</name>
    <dbReference type="NCBI Taxonomy" id="1123384"/>
    <lineage>
        <taxon>Bacteria</taxon>
        <taxon>Thermotogati</taxon>
        <taxon>Thermotogota</taxon>
        <taxon>Thermotogae</taxon>
        <taxon>Thermotogales</taxon>
        <taxon>Thermotogaceae</taxon>
        <taxon>Pseudothermotoga</taxon>
    </lineage>
</organism>
<keyword evidence="3 5" id="KW-0346">Stress response</keyword>
<dbReference type="GO" id="GO:0045892">
    <property type="term" value="P:negative regulation of DNA-templated transcription"/>
    <property type="evidence" value="ECO:0007669"/>
    <property type="project" value="UniProtKB-UniRule"/>
</dbReference>
<dbReference type="EMBL" id="CP007141">
    <property type="protein sequence ID" value="AJC73358.1"/>
    <property type="molecule type" value="Genomic_DNA"/>
</dbReference>
<dbReference type="AlphaFoldDB" id="A0A0X1KPW6"/>
<comment type="similarity">
    <text evidence="5">Belongs to the HrcA family.</text>
</comment>
<evidence type="ECO:0000256" key="4">
    <source>
        <dbReference type="ARBA" id="ARBA00023163"/>
    </source>
</evidence>
<proteinExistence type="inferred from homology"/>
<dbReference type="PATRIC" id="fig|1123384.7.peg.599"/>
<dbReference type="Gene3D" id="3.30.450.40">
    <property type="match status" value="1"/>
</dbReference>
<dbReference type="InterPro" id="IPR021153">
    <property type="entry name" value="HrcA_C"/>
</dbReference>
<dbReference type="InterPro" id="IPR036390">
    <property type="entry name" value="WH_DNA-bd_sf"/>
</dbReference>
<dbReference type="HAMAP" id="MF_00081">
    <property type="entry name" value="HrcA"/>
    <property type="match status" value="1"/>
</dbReference>
<dbReference type="OrthoDB" id="9783139at2"/>
<evidence type="ECO:0000256" key="1">
    <source>
        <dbReference type="ARBA" id="ARBA00022491"/>
    </source>
</evidence>
<dbReference type="PIRSF" id="PIRSF005485">
    <property type="entry name" value="HrcA"/>
    <property type="match status" value="1"/>
</dbReference>
<feature type="domain" description="Heat-inducible transcription repressor HrcA C-terminal" evidence="6">
    <location>
        <begin position="109"/>
        <end position="317"/>
    </location>
</feature>
<dbReference type="PaxDb" id="1123384-AJ81_03055"/>